<dbReference type="GO" id="GO:0005886">
    <property type="term" value="C:plasma membrane"/>
    <property type="evidence" value="ECO:0007669"/>
    <property type="project" value="UniProtKB-SubCell"/>
</dbReference>
<keyword evidence="8" id="KW-0807">Transducer</keyword>
<evidence type="ECO:0000256" key="2">
    <source>
        <dbReference type="ARBA" id="ARBA00022475"/>
    </source>
</evidence>
<dbReference type="GO" id="GO:0004930">
    <property type="term" value="F:G protein-coupled receptor activity"/>
    <property type="evidence" value="ECO:0007669"/>
    <property type="project" value="UniProtKB-KW"/>
</dbReference>
<feature type="region of interest" description="Disordered" evidence="9">
    <location>
        <begin position="230"/>
        <end position="252"/>
    </location>
</feature>
<dbReference type="STRING" id="307972.A0A2G8JF46"/>
<reference evidence="12 13" key="1">
    <citation type="journal article" date="2017" name="PLoS Biol.">
        <title>The sea cucumber genome provides insights into morphological evolution and visceral regeneration.</title>
        <authorList>
            <person name="Zhang X."/>
            <person name="Sun L."/>
            <person name="Yuan J."/>
            <person name="Sun Y."/>
            <person name="Gao Y."/>
            <person name="Zhang L."/>
            <person name="Li S."/>
            <person name="Dai H."/>
            <person name="Hamel J.F."/>
            <person name="Liu C."/>
            <person name="Yu Y."/>
            <person name="Liu S."/>
            <person name="Lin W."/>
            <person name="Guo K."/>
            <person name="Jin S."/>
            <person name="Xu P."/>
            <person name="Storey K.B."/>
            <person name="Huan P."/>
            <person name="Zhang T."/>
            <person name="Zhou Y."/>
            <person name="Zhang J."/>
            <person name="Lin C."/>
            <person name="Li X."/>
            <person name="Xing L."/>
            <person name="Huo D."/>
            <person name="Sun M."/>
            <person name="Wang L."/>
            <person name="Mercier A."/>
            <person name="Li F."/>
            <person name="Yang H."/>
            <person name="Xiang J."/>
        </authorList>
    </citation>
    <scope>NUCLEOTIDE SEQUENCE [LARGE SCALE GENOMIC DNA]</scope>
    <source>
        <strain evidence="12">Shaxun</strain>
        <tissue evidence="12">Muscle</tissue>
    </source>
</reference>
<evidence type="ECO:0000256" key="1">
    <source>
        <dbReference type="ARBA" id="ARBA00004651"/>
    </source>
</evidence>
<feature type="transmembrane region" description="Helical" evidence="10">
    <location>
        <begin position="101"/>
        <end position="122"/>
    </location>
</feature>
<evidence type="ECO:0000259" key="11">
    <source>
        <dbReference type="PROSITE" id="PS50262"/>
    </source>
</evidence>
<gene>
    <name evidence="12" type="ORF">BSL78_28826</name>
</gene>
<evidence type="ECO:0000256" key="7">
    <source>
        <dbReference type="ARBA" id="ARBA00023170"/>
    </source>
</evidence>
<feature type="transmembrane region" description="Helical" evidence="10">
    <location>
        <begin position="189"/>
        <end position="215"/>
    </location>
</feature>
<evidence type="ECO:0000256" key="3">
    <source>
        <dbReference type="ARBA" id="ARBA00022692"/>
    </source>
</evidence>
<evidence type="ECO:0000256" key="4">
    <source>
        <dbReference type="ARBA" id="ARBA00022989"/>
    </source>
</evidence>
<dbReference type="PANTHER" id="PTHR24228:SF72">
    <property type="entry name" value="G-PROTEIN COUPLED RECEPTORS FAMILY 1 PROFILE DOMAIN-CONTAINING PROTEIN"/>
    <property type="match status" value="1"/>
</dbReference>
<dbReference type="InterPro" id="IPR017452">
    <property type="entry name" value="GPCR_Rhodpsn_7TM"/>
</dbReference>
<dbReference type="EMBL" id="MRZV01002203">
    <property type="protein sequence ID" value="PIK34355.1"/>
    <property type="molecule type" value="Genomic_DNA"/>
</dbReference>
<keyword evidence="5" id="KW-0297">G-protein coupled receptor</keyword>
<dbReference type="PANTHER" id="PTHR24228">
    <property type="entry name" value="B2 BRADYKININ RECEPTOR/ANGIOTENSIN II RECEPTOR"/>
    <property type="match status" value="1"/>
</dbReference>
<evidence type="ECO:0000256" key="6">
    <source>
        <dbReference type="ARBA" id="ARBA00023136"/>
    </source>
</evidence>
<evidence type="ECO:0000313" key="12">
    <source>
        <dbReference type="EMBL" id="PIK34355.1"/>
    </source>
</evidence>
<evidence type="ECO:0000256" key="9">
    <source>
        <dbReference type="SAM" id="MobiDB-lite"/>
    </source>
</evidence>
<dbReference type="InterPro" id="IPR000276">
    <property type="entry name" value="GPCR_Rhodpsn"/>
</dbReference>
<protein>
    <submittedName>
        <fullName evidence="12">Putative G-protein coupled receptor</fullName>
    </submittedName>
</protein>
<feature type="transmembrane region" description="Helical" evidence="10">
    <location>
        <begin position="27"/>
        <end position="52"/>
    </location>
</feature>
<keyword evidence="4 10" id="KW-1133">Transmembrane helix</keyword>
<name>A0A2G8JF46_STIJA</name>
<evidence type="ECO:0000256" key="5">
    <source>
        <dbReference type="ARBA" id="ARBA00023040"/>
    </source>
</evidence>
<feature type="region of interest" description="Disordered" evidence="9">
    <location>
        <begin position="365"/>
        <end position="428"/>
    </location>
</feature>
<feature type="transmembrane region" description="Helical" evidence="10">
    <location>
        <begin position="498"/>
        <end position="519"/>
    </location>
</feature>
<keyword evidence="13" id="KW-1185">Reference proteome</keyword>
<evidence type="ECO:0000256" key="8">
    <source>
        <dbReference type="ARBA" id="ARBA00023224"/>
    </source>
</evidence>
<accession>A0A2G8JF46</accession>
<dbReference type="PROSITE" id="PS50262">
    <property type="entry name" value="G_PROTEIN_RECEP_F1_2"/>
    <property type="match status" value="1"/>
</dbReference>
<dbReference type="SMR" id="A0A2G8JF46"/>
<dbReference type="Proteomes" id="UP000230750">
    <property type="component" value="Unassembled WGS sequence"/>
</dbReference>
<feature type="compositionally biased region" description="Polar residues" evidence="9">
    <location>
        <begin position="417"/>
        <end position="426"/>
    </location>
</feature>
<comment type="subcellular location">
    <subcellularLocation>
        <location evidence="1">Cell membrane</location>
        <topology evidence="1">Multi-pass membrane protein</topology>
    </subcellularLocation>
</comment>
<dbReference type="CDD" id="cd00637">
    <property type="entry name" value="7tm_classA_rhodopsin-like"/>
    <property type="match status" value="2"/>
</dbReference>
<dbReference type="Gene3D" id="1.20.1070.10">
    <property type="entry name" value="Rhodopsin 7-helix transmembrane proteins"/>
    <property type="match status" value="2"/>
</dbReference>
<dbReference type="OrthoDB" id="10464551at2759"/>
<evidence type="ECO:0000313" key="13">
    <source>
        <dbReference type="Proteomes" id="UP000230750"/>
    </source>
</evidence>
<dbReference type="Pfam" id="PF00001">
    <property type="entry name" value="7tm_1"/>
    <property type="match status" value="1"/>
</dbReference>
<proteinExistence type="predicted"/>
<organism evidence="12 13">
    <name type="scientific">Stichopus japonicus</name>
    <name type="common">Sea cucumber</name>
    <dbReference type="NCBI Taxonomy" id="307972"/>
    <lineage>
        <taxon>Eukaryota</taxon>
        <taxon>Metazoa</taxon>
        <taxon>Echinodermata</taxon>
        <taxon>Eleutherozoa</taxon>
        <taxon>Echinozoa</taxon>
        <taxon>Holothuroidea</taxon>
        <taxon>Aspidochirotacea</taxon>
        <taxon>Aspidochirotida</taxon>
        <taxon>Stichopodidae</taxon>
        <taxon>Apostichopus</taxon>
    </lineage>
</organism>
<feature type="transmembrane region" description="Helical" evidence="10">
    <location>
        <begin position="59"/>
        <end position="81"/>
    </location>
</feature>
<feature type="compositionally biased region" description="Polar residues" evidence="9">
    <location>
        <begin position="365"/>
        <end position="378"/>
    </location>
</feature>
<sequence length="552" mass="61919">MTDYVSSTIAPTNHTDWKFEDPVQRKIVGALLLFIGFSGLIGNAIVIIAFVLSERLQNITNVFVINLAVSDLLSSTLSPFFVQNVLTENEELLPKQLCAMVGILVYVFVSSSIINHAVIAINRYWRVSRPVSAYRKLFSPKRIVFILVLIWTYSSIIPLATHFSGYIAFGYNSKYRICSLDVNDDKALFVASLRAVVVDVVCLVIVVIFYCKFFLFIKRHSNEMMHLYSTERKGSDSSTSQRFSDDDGPNRSVSVMTRIVNMDDAGVETVLHNPKPVWRQMSHSVSESAITSNGVTNESFTKESFTKEIIEDEDVDCCVDEDDIQTSHENEELSESSESTERKVKPNLCAISENSELASVANTTNVNDDIGHSGSTEGANIETEENDRPNNGVEMNSVYSNKNNNEARTPYRKERNSSSASPTHIATNRRRISELVHKSFFGRSSSVSSTSERVKCMQVRLNRRQIRITKNLFVVVCAFLICVSQYVIFLVIPSLEQLLPYSAVLLTLSHTINPLIYAIKHPTFHAVIQPMLRCNLSKIPGPSKALKAILRK</sequence>
<keyword evidence="6 10" id="KW-0472">Membrane</keyword>
<keyword evidence="2" id="KW-1003">Cell membrane</keyword>
<comment type="caution">
    <text evidence="12">The sequence shown here is derived from an EMBL/GenBank/DDBJ whole genome shotgun (WGS) entry which is preliminary data.</text>
</comment>
<dbReference type="PRINTS" id="PR00237">
    <property type="entry name" value="GPCRRHODOPSN"/>
</dbReference>
<keyword evidence="7 12" id="KW-0675">Receptor</keyword>
<evidence type="ECO:0000256" key="10">
    <source>
        <dbReference type="SAM" id="Phobius"/>
    </source>
</evidence>
<dbReference type="AlphaFoldDB" id="A0A2G8JF46"/>
<keyword evidence="3 10" id="KW-0812">Transmembrane</keyword>
<feature type="transmembrane region" description="Helical" evidence="10">
    <location>
        <begin position="143"/>
        <end position="169"/>
    </location>
</feature>
<feature type="domain" description="G-protein coupled receptors family 1 profile" evidence="11">
    <location>
        <begin position="42"/>
        <end position="517"/>
    </location>
</feature>
<dbReference type="SUPFAM" id="SSF81321">
    <property type="entry name" value="Family A G protein-coupled receptor-like"/>
    <property type="match status" value="1"/>
</dbReference>
<feature type="transmembrane region" description="Helical" evidence="10">
    <location>
        <begin position="472"/>
        <end position="492"/>
    </location>
</feature>
<feature type="compositionally biased region" description="Polar residues" evidence="9">
    <location>
        <begin position="393"/>
        <end position="407"/>
    </location>
</feature>